<dbReference type="Proteomes" id="UP001272515">
    <property type="component" value="Unassembled WGS sequence"/>
</dbReference>
<proteinExistence type="predicted"/>
<reference evidence="3 4" key="1">
    <citation type="submission" date="2023-10" db="EMBL/GenBank/DDBJ databases">
        <title>Veillonella sp. nov., isolated from a pig farm feces dump.</title>
        <authorList>
            <person name="Chang Y.-H."/>
        </authorList>
    </citation>
    <scope>NUCLEOTIDE SEQUENCE [LARGE SCALE GENOMIC DNA]</scope>
    <source>
        <strain evidence="3 4">YH-vei2233</strain>
    </source>
</reference>
<feature type="compositionally biased region" description="Basic residues" evidence="1">
    <location>
        <begin position="79"/>
        <end position="108"/>
    </location>
</feature>
<organism evidence="3 4">
    <name type="scientific">Veillonella absiana</name>
    <dbReference type="NCBI Taxonomy" id="3079305"/>
    <lineage>
        <taxon>Bacteria</taxon>
        <taxon>Bacillati</taxon>
        <taxon>Bacillota</taxon>
        <taxon>Negativicutes</taxon>
        <taxon>Veillonellales</taxon>
        <taxon>Veillonellaceae</taxon>
        <taxon>Veillonella</taxon>
    </lineage>
</organism>
<evidence type="ECO:0000256" key="2">
    <source>
        <dbReference type="SAM" id="SignalP"/>
    </source>
</evidence>
<evidence type="ECO:0000313" key="3">
    <source>
        <dbReference type="EMBL" id="MDV5088136.1"/>
    </source>
</evidence>
<evidence type="ECO:0000256" key="1">
    <source>
        <dbReference type="SAM" id="MobiDB-lite"/>
    </source>
</evidence>
<accession>A0ABU3Z896</accession>
<evidence type="ECO:0000313" key="4">
    <source>
        <dbReference type="Proteomes" id="UP001272515"/>
    </source>
</evidence>
<gene>
    <name evidence="3" type="ORF">RVY80_04640</name>
</gene>
<feature type="signal peptide" evidence="2">
    <location>
        <begin position="1"/>
        <end position="26"/>
    </location>
</feature>
<sequence length="126" mass="14741">MMNQTFTKTLVITGLLSSFGVVGAFAAPPEMPHSSQQRQEFRHEVKPQPIIHDQNHKQPVFHKSDDKRSGFHVGDHKKVERKHHVKHGKSKIHKGPKKLKYKAKHDNRRHHDDNHQSFSDWVKSHR</sequence>
<feature type="compositionally biased region" description="Basic and acidic residues" evidence="1">
    <location>
        <begin position="62"/>
        <end position="78"/>
    </location>
</feature>
<keyword evidence="2" id="KW-0732">Signal</keyword>
<dbReference type="RefSeq" id="WP_317329805.1">
    <property type="nucleotide sequence ID" value="NZ_JAWJZA010000057.1"/>
</dbReference>
<dbReference type="EMBL" id="JAWJZB010000004">
    <property type="protein sequence ID" value="MDV5088136.1"/>
    <property type="molecule type" value="Genomic_DNA"/>
</dbReference>
<feature type="chain" id="PRO_5046511353" evidence="2">
    <location>
        <begin position="27"/>
        <end position="126"/>
    </location>
</feature>
<keyword evidence="4" id="KW-1185">Reference proteome</keyword>
<comment type="caution">
    <text evidence="3">The sequence shown here is derived from an EMBL/GenBank/DDBJ whole genome shotgun (WGS) entry which is preliminary data.</text>
</comment>
<name>A0ABU3Z896_9FIRM</name>
<feature type="region of interest" description="Disordered" evidence="1">
    <location>
        <begin position="26"/>
        <end position="126"/>
    </location>
</feature>
<protein>
    <submittedName>
        <fullName evidence="3">Uncharacterized protein</fullName>
    </submittedName>
</protein>